<dbReference type="CDD" id="cd11304">
    <property type="entry name" value="Cadherin_repeat"/>
    <property type="match status" value="9"/>
</dbReference>
<dbReference type="Proteomes" id="UP001208570">
    <property type="component" value="Unassembled WGS sequence"/>
</dbReference>
<evidence type="ECO:0000256" key="11">
    <source>
        <dbReference type="ARBA" id="ARBA00023157"/>
    </source>
</evidence>
<evidence type="ECO:0000313" key="17">
    <source>
        <dbReference type="Proteomes" id="UP001208570"/>
    </source>
</evidence>
<evidence type="ECO:0000256" key="6">
    <source>
        <dbReference type="ARBA" id="ARBA00022737"/>
    </source>
</evidence>
<dbReference type="GO" id="GO:0005509">
    <property type="term" value="F:calcium ion binding"/>
    <property type="evidence" value="ECO:0007669"/>
    <property type="project" value="UniProtKB-UniRule"/>
</dbReference>
<dbReference type="InterPro" id="IPR015919">
    <property type="entry name" value="Cadherin-like_sf"/>
</dbReference>
<keyword evidence="10 14" id="KW-0472">Membrane</keyword>
<proteinExistence type="predicted"/>
<dbReference type="GO" id="GO:0016324">
    <property type="term" value="C:apical plasma membrane"/>
    <property type="evidence" value="ECO:0007669"/>
    <property type="project" value="UniProtKB-SubCell"/>
</dbReference>
<dbReference type="FunFam" id="2.60.40.60:FF:000032">
    <property type="entry name" value="FAT atypical cadherin 1"/>
    <property type="match status" value="1"/>
</dbReference>
<keyword evidence="9 14" id="KW-1133">Transmembrane helix</keyword>
<evidence type="ECO:0000256" key="12">
    <source>
        <dbReference type="ARBA" id="ARBA00023180"/>
    </source>
</evidence>
<feature type="domain" description="Cadherin" evidence="15">
    <location>
        <begin position="724"/>
        <end position="825"/>
    </location>
</feature>
<keyword evidence="4 14" id="KW-0812">Transmembrane</keyword>
<dbReference type="EMBL" id="JAODUP010000119">
    <property type="protein sequence ID" value="KAK2161264.1"/>
    <property type="molecule type" value="Genomic_DNA"/>
</dbReference>
<gene>
    <name evidence="16" type="ORF">LSH36_119g03060</name>
</gene>
<keyword evidence="17" id="KW-1185">Reference proteome</keyword>
<evidence type="ECO:0000256" key="1">
    <source>
        <dbReference type="ARBA" id="ARBA00004167"/>
    </source>
</evidence>
<protein>
    <recommendedName>
        <fullName evidence="15">Cadherin domain-containing protein</fullName>
    </recommendedName>
</protein>
<dbReference type="GO" id="GO:0051239">
    <property type="term" value="P:regulation of multicellular organismal process"/>
    <property type="evidence" value="ECO:0007669"/>
    <property type="project" value="UniProtKB-ARBA"/>
</dbReference>
<keyword evidence="8" id="KW-0130">Cell adhesion</keyword>
<dbReference type="PROSITE" id="PS50268">
    <property type="entry name" value="CADHERIN_2"/>
    <property type="match status" value="8"/>
</dbReference>
<evidence type="ECO:0000256" key="5">
    <source>
        <dbReference type="ARBA" id="ARBA00022729"/>
    </source>
</evidence>
<dbReference type="PANTHER" id="PTHR24026">
    <property type="entry name" value="FAT ATYPICAL CADHERIN-RELATED"/>
    <property type="match status" value="1"/>
</dbReference>
<accession>A0AAD9JYA5</accession>
<dbReference type="InterPro" id="IPR002126">
    <property type="entry name" value="Cadherin-like_dom"/>
</dbReference>
<evidence type="ECO:0000256" key="8">
    <source>
        <dbReference type="ARBA" id="ARBA00022889"/>
    </source>
</evidence>
<dbReference type="GO" id="GO:0048638">
    <property type="term" value="P:regulation of developmental growth"/>
    <property type="evidence" value="ECO:0007669"/>
    <property type="project" value="UniProtKB-ARBA"/>
</dbReference>
<dbReference type="FunFam" id="2.60.40.60:FF:000013">
    <property type="entry name" value="Cadherin EGF LAG seven-pass G-type receptor"/>
    <property type="match status" value="1"/>
</dbReference>
<dbReference type="Pfam" id="PF23592">
    <property type="entry name" value="Cadherin_CELSR2_9th"/>
    <property type="match status" value="1"/>
</dbReference>
<feature type="domain" description="Cadherin" evidence="15">
    <location>
        <begin position="826"/>
        <end position="927"/>
    </location>
</feature>
<feature type="domain" description="Cadherin" evidence="15">
    <location>
        <begin position="512"/>
        <end position="618"/>
    </location>
</feature>
<keyword evidence="7 13" id="KW-0106">Calcium</keyword>
<evidence type="ECO:0000259" key="15">
    <source>
        <dbReference type="PROSITE" id="PS50268"/>
    </source>
</evidence>
<reference evidence="16" key="1">
    <citation type="journal article" date="2023" name="Mol. Biol. Evol.">
        <title>Third-Generation Sequencing Reveals the Adaptive Role of the Epigenome in Three Deep-Sea Polychaetes.</title>
        <authorList>
            <person name="Perez M."/>
            <person name="Aroh O."/>
            <person name="Sun Y."/>
            <person name="Lan Y."/>
            <person name="Juniper S.K."/>
            <person name="Young C.R."/>
            <person name="Angers B."/>
            <person name="Qian P.Y."/>
        </authorList>
    </citation>
    <scope>NUCLEOTIDE SEQUENCE</scope>
    <source>
        <strain evidence="16">P08H-3</strain>
    </source>
</reference>
<organism evidence="16 17">
    <name type="scientific">Paralvinella palmiformis</name>
    <dbReference type="NCBI Taxonomy" id="53620"/>
    <lineage>
        <taxon>Eukaryota</taxon>
        <taxon>Metazoa</taxon>
        <taxon>Spiralia</taxon>
        <taxon>Lophotrochozoa</taxon>
        <taxon>Annelida</taxon>
        <taxon>Polychaeta</taxon>
        <taxon>Sedentaria</taxon>
        <taxon>Canalipalpata</taxon>
        <taxon>Terebellida</taxon>
        <taxon>Terebelliformia</taxon>
        <taxon>Alvinellidae</taxon>
        <taxon>Paralvinella</taxon>
    </lineage>
</organism>
<evidence type="ECO:0000256" key="3">
    <source>
        <dbReference type="ARBA" id="ARBA00022536"/>
    </source>
</evidence>
<dbReference type="Pfam" id="PF00028">
    <property type="entry name" value="Cadherin"/>
    <property type="match status" value="8"/>
</dbReference>
<evidence type="ECO:0000256" key="4">
    <source>
        <dbReference type="ARBA" id="ARBA00022692"/>
    </source>
</evidence>
<feature type="domain" description="Cadherin" evidence="15">
    <location>
        <begin position="928"/>
        <end position="1033"/>
    </location>
</feature>
<evidence type="ECO:0000256" key="14">
    <source>
        <dbReference type="SAM" id="Phobius"/>
    </source>
</evidence>
<dbReference type="GO" id="GO:0022603">
    <property type="term" value="P:regulation of anatomical structure morphogenesis"/>
    <property type="evidence" value="ECO:0007669"/>
    <property type="project" value="UniProtKB-ARBA"/>
</dbReference>
<keyword evidence="11" id="KW-1015">Disulfide bond</keyword>
<comment type="subcellular location">
    <subcellularLocation>
        <location evidence="2">Apical cell membrane</location>
    </subcellularLocation>
    <subcellularLocation>
        <location evidence="1">Membrane</location>
        <topology evidence="1">Single-pass membrane protein</topology>
    </subcellularLocation>
</comment>
<dbReference type="FunFam" id="2.60.40.60:FF:000020">
    <property type="entry name" value="Dachsous cadherin-related 1b"/>
    <property type="match status" value="3"/>
</dbReference>
<keyword evidence="3" id="KW-0245">EGF-like domain</keyword>
<sequence>MKHPIRTSGDSKGFGVLLAYYVVHALVAVLQWSPSDALELHLSTDQNSGLTVFNVSSGPRWSYAFDKKRSTLQAETLFYLNHFGEVSLARPPDCSKIVHNPFFVYINSRHSDSLGYANYTVLPLKIFIHGENCFIKFKRKNAVSSLLTSLMPNGLQQLDKSNTILISIQLKEQFGTCLPKDNSILSVFHYLPKSVSNCIINEAYVDSSQFYINLDTGYLRSTDVFCLNFSSSVVFIDLDVAICAEMPMETHIPIEVILYPEEFPKRISVVEDYISRILPRHRRLRRWVKNTPPSFEKSDFVENVPEEQNPGYSISTFTATDPDPGDAGRITYSLLATKDGRSQNMFGIDPSSGLLTITQRLDREQIPVHHFLVIAMDHGEPSLSGTASLTIYVNDINDHAPEFESAMYSQSISESISIGSTVLTVRANDEDSGSNAEVEYHILNQAGVNEAFRIDRRQGSILVRQQLDRERCEHYRLEIRATDKARSSERKNATAVVEITVLDENDNRPQFTRSSYMVEVSEDIDPTGSPVIAEIKAIDADAGANGLVRYSITSGNFLNKFSIDSRTGQLAVLQPLDFEKVQQYRLSIRAQDGGSPYKSNSTIVLIKVIDVNDNEPKFYTSLYQESVPENEPLGYTVMRVQAFDADSGLNSAVVYTLKHTTDDLPFEIDPTSGVLIISKQLDRETLSEYDFSVEARDQGTPPRSTMARIIVRVRDVNDNTPIFEPKVYHEIVSEESFPGTPVIAVTARDKDENARVTYTIVDGNINSAFRIDSQMGQGLIRVARMLNYQDQSRYILTVKASDGQLEDTAVVFINISDANTYRPIFQGIPYQVHVNEDKPVGSSIFKVYAVDNDVGENARITYHMDENDAFQIDPVTGEIVIKHSLDRELVSGYTIGVTAMDHGSPPQSDSADIEITIVDVNDNAPIFLEPEYSGRVEEDAFVGTSVLTIQAKDADSGLNGRIRYTFEGGSSGAGDFRLDPVLGILRVNKELDRERMDHYELIAYAVDRGTPEKSTSIIINIKVNDVNDNAPRFPAEVIDMYIAENSPVGSTVGTLGAVDPDEGVNAEIQYSILSTLDGDDFKLSHRPLDETAIITTATELDYEGERKEYLIMVRARSFHLFSDVKVKIHVQDTNDNSPELENFVIIFNNYKNHFPTSAIGRIPAFDPDEYDKLRYSFVSGNQANIMHLNPSTGMIHLDPRLNSDVPMNATLQVRVDGK</sequence>
<dbReference type="Gene3D" id="2.60.40.60">
    <property type="entry name" value="Cadherins"/>
    <property type="match status" value="9"/>
</dbReference>
<dbReference type="SUPFAM" id="SSF49313">
    <property type="entry name" value="Cadherin-like"/>
    <property type="match status" value="9"/>
</dbReference>
<name>A0AAD9JYA5_9ANNE</name>
<dbReference type="InterPro" id="IPR020894">
    <property type="entry name" value="Cadherin_CS"/>
</dbReference>
<feature type="domain" description="Cadherin" evidence="15">
    <location>
        <begin position="404"/>
        <end position="511"/>
    </location>
</feature>
<evidence type="ECO:0000256" key="9">
    <source>
        <dbReference type="ARBA" id="ARBA00022989"/>
    </source>
</evidence>
<dbReference type="FunFam" id="2.60.40.60:FF:000010">
    <property type="entry name" value="Cadherin EGF LAG seven-pass G-type receptor 3"/>
    <property type="match status" value="1"/>
</dbReference>
<evidence type="ECO:0000256" key="10">
    <source>
        <dbReference type="ARBA" id="ARBA00023136"/>
    </source>
</evidence>
<dbReference type="GO" id="GO:0016339">
    <property type="term" value="P:calcium-dependent cell-cell adhesion via plasma membrane cell adhesion molecules"/>
    <property type="evidence" value="ECO:0007669"/>
    <property type="project" value="UniProtKB-ARBA"/>
</dbReference>
<evidence type="ECO:0000313" key="16">
    <source>
        <dbReference type="EMBL" id="KAK2161264.1"/>
    </source>
</evidence>
<feature type="transmembrane region" description="Helical" evidence="14">
    <location>
        <begin position="12"/>
        <end position="32"/>
    </location>
</feature>
<dbReference type="InterPro" id="IPR056286">
    <property type="entry name" value="Cadherin_CELSR1-3_9th"/>
</dbReference>
<dbReference type="PROSITE" id="PS00232">
    <property type="entry name" value="CADHERIN_1"/>
    <property type="match status" value="6"/>
</dbReference>
<feature type="domain" description="Cadherin" evidence="15">
    <location>
        <begin position="1034"/>
        <end position="1140"/>
    </location>
</feature>
<comment type="caution">
    <text evidence="16">The sequence shown here is derived from an EMBL/GenBank/DDBJ whole genome shotgun (WGS) entry which is preliminary data.</text>
</comment>
<dbReference type="GO" id="GO:0007156">
    <property type="term" value="P:homophilic cell adhesion via plasma membrane adhesion molecules"/>
    <property type="evidence" value="ECO:0007669"/>
    <property type="project" value="InterPro"/>
</dbReference>
<dbReference type="SMART" id="SM00112">
    <property type="entry name" value="CA"/>
    <property type="match status" value="8"/>
</dbReference>
<evidence type="ECO:0000256" key="7">
    <source>
        <dbReference type="ARBA" id="ARBA00022837"/>
    </source>
</evidence>
<dbReference type="PRINTS" id="PR00205">
    <property type="entry name" value="CADHERIN"/>
</dbReference>
<dbReference type="FunFam" id="2.60.40.60:FF:000275">
    <property type="entry name" value="Si:dkey-30k22.7"/>
    <property type="match status" value="1"/>
</dbReference>
<evidence type="ECO:0000256" key="2">
    <source>
        <dbReference type="ARBA" id="ARBA00004221"/>
    </source>
</evidence>
<feature type="domain" description="Cadherin" evidence="15">
    <location>
        <begin position="296"/>
        <end position="403"/>
    </location>
</feature>
<keyword evidence="5" id="KW-0732">Signal</keyword>
<keyword evidence="12" id="KW-0325">Glycoprotein</keyword>
<evidence type="ECO:0000256" key="13">
    <source>
        <dbReference type="PROSITE-ProRule" id="PRU00043"/>
    </source>
</evidence>
<dbReference type="FunFam" id="2.60.40.60:FF:000029">
    <property type="entry name" value="Cadherin EGF LAG seven-pass G-type receptor 3"/>
    <property type="match status" value="1"/>
</dbReference>
<dbReference type="PANTHER" id="PTHR24026:SF51">
    <property type="entry name" value="PROTOCADHERIN-LIKE WING POLARITY PROTEIN STAN"/>
    <property type="match status" value="1"/>
</dbReference>
<feature type="domain" description="Cadherin" evidence="15">
    <location>
        <begin position="619"/>
        <end position="723"/>
    </location>
</feature>
<keyword evidence="6" id="KW-0677">Repeat</keyword>
<dbReference type="AlphaFoldDB" id="A0AAD9JYA5"/>